<dbReference type="KEGG" id="led:BBK82_29690"/>
<organism evidence="3 4">
    <name type="scientific">Lentzea guizhouensis</name>
    <dbReference type="NCBI Taxonomy" id="1586287"/>
    <lineage>
        <taxon>Bacteria</taxon>
        <taxon>Bacillati</taxon>
        <taxon>Actinomycetota</taxon>
        <taxon>Actinomycetes</taxon>
        <taxon>Pseudonocardiales</taxon>
        <taxon>Pseudonocardiaceae</taxon>
        <taxon>Lentzea</taxon>
    </lineage>
</organism>
<evidence type="ECO:0000313" key="4">
    <source>
        <dbReference type="Proteomes" id="UP000093053"/>
    </source>
</evidence>
<dbReference type="Pfam" id="PF08447">
    <property type="entry name" value="PAS_3"/>
    <property type="match status" value="1"/>
</dbReference>
<feature type="domain" description="PAC" evidence="2">
    <location>
        <begin position="208"/>
        <end position="260"/>
    </location>
</feature>
<reference evidence="3 4" key="1">
    <citation type="submission" date="2016-07" db="EMBL/GenBank/DDBJ databases">
        <title>Complete genome sequence of the Lentzea guizhouensis DHS C013.</title>
        <authorList>
            <person name="Cao C."/>
        </authorList>
    </citation>
    <scope>NUCLEOTIDE SEQUENCE [LARGE SCALE GENOMIC DNA]</scope>
    <source>
        <strain evidence="3 4">DHS C013</strain>
    </source>
</reference>
<dbReference type="SMART" id="SM00331">
    <property type="entry name" value="PP2C_SIG"/>
    <property type="match status" value="1"/>
</dbReference>
<dbReference type="InterPro" id="IPR001610">
    <property type="entry name" value="PAC"/>
</dbReference>
<dbReference type="Gene3D" id="2.10.70.100">
    <property type="match status" value="1"/>
</dbReference>
<dbReference type="CDD" id="cd00130">
    <property type="entry name" value="PAS"/>
    <property type="match status" value="1"/>
</dbReference>
<dbReference type="GO" id="GO:0016791">
    <property type="term" value="F:phosphatase activity"/>
    <property type="evidence" value="ECO:0007669"/>
    <property type="project" value="TreeGrafter"/>
</dbReference>
<protein>
    <recommendedName>
        <fullName evidence="2">PAC domain-containing protein</fullName>
    </recommendedName>
</protein>
<dbReference type="PANTHER" id="PTHR43156:SF2">
    <property type="entry name" value="STAGE II SPORULATION PROTEIN E"/>
    <property type="match status" value="1"/>
</dbReference>
<name>A0A1B2HPF7_9PSEU</name>
<dbReference type="Pfam" id="PF08448">
    <property type="entry name" value="PAS_4"/>
    <property type="match status" value="1"/>
</dbReference>
<evidence type="ECO:0000256" key="1">
    <source>
        <dbReference type="ARBA" id="ARBA00022801"/>
    </source>
</evidence>
<dbReference type="Proteomes" id="UP000093053">
    <property type="component" value="Chromosome"/>
</dbReference>
<dbReference type="InterPro" id="IPR052016">
    <property type="entry name" value="Bact_Sigma-Reg"/>
</dbReference>
<dbReference type="OrthoDB" id="7943561at2"/>
<keyword evidence="4" id="KW-1185">Reference proteome</keyword>
<dbReference type="SMART" id="SM00086">
    <property type="entry name" value="PAC"/>
    <property type="match status" value="2"/>
</dbReference>
<dbReference type="Pfam" id="PF07228">
    <property type="entry name" value="SpoIIE"/>
    <property type="match status" value="1"/>
</dbReference>
<dbReference type="AlphaFoldDB" id="A0A1B2HPF7"/>
<keyword evidence="1" id="KW-0378">Hydrolase</keyword>
<dbReference type="InterPro" id="IPR001932">
    <property type="entry name" value="PPM-type_phosphatase-like_dom"/>
</dbReference>
<dbReference type="InterPro" id="IPR036457">
    <property type="entry name" value="PPM-type-like_dom_sf"/>
</dbReference>
<evidence type="ECO:0000313" key="3">
    <source>
        <dbReference type="EMBL" id="ANZ39599.1"/>
    </source>
</evidence>
<dbReference type="PROSITE" id="PS50113">
    <property type="entry name" value="PAC"/>
    <property type="match status" value="1"/>
</dbReference>
<sequence>MWITNMRQSAFLDGAPVGFAVFDRRMRVLYANTAFATVHDLPPYDHTGRTVDELLPPGHLAAVKPGIAEVLRTGTVHRDVETRVQADNTTKHLLLNRFPLCDNDDEVVAAVVTVQDLTRTHASAELEGLRLQAWWTDRLDRAQQAGGTGSWELDLRGGTVTWSANLCRIAGVSRSPENLQDVLDLVHDDDREVVRAHFEALRTNTPATEVEFRLCRPDGRMAVVASIGETVTDDTGSVVALRGMYVDRTARRAAEADARAAVVRANAVQSQLEDERRVVLRLQRAMLPPAMPQVAGVELAAGYQPADGVAGVGGDFYDAFTLPDGRLAVAVGDVVGHDLEAAVTMGRIRSAIRAYAVHDPLPDRVLGKLNRLVCLSDDLSMTTVFYGVYTPWNGSFRYANAGHPHPLLVRDGAARLMPHRHGVITGVSRDARYLSFETSLQPDDLLLCYTDGLVEHCDGGIDIDAGVEKLCRAVTSPHLPDRLGDLVPSVIRAVGPESGRDDICVLALRRTGAASTCHRARQWHDQGQDEVR</sequence>
<dbReference type="Gene3D" id="3.60.40.10">
    <property type="entry name" value="PPM-type phosphatase domain"/>
    <property type="match status" value="1"/>
</dbReference>
<dbReference type="InterPro" id="IPR000700">
    <property type="entry name" value="PAS-assoc_C"/>
</dbReference>
<proteinExistence type="predicted"/>
<dbReference type="Gene3D" id="3.30.450.20">
    <property type="entry name" value="PAS domain"/>
    <property type="match status" value="2"/>
</dbReference>
<dbReference type="PANTHER" id="PTHR43156">
    <property type="entry name" value="STAGE II SPORULATION PROTEIN E-RELATED"/>
    <property type="match status" value="1"/>
</dbReference>
<evidence type="ECO:0000259" key="2">
    <source>
        <dbReference type="PROSITE" id="PS50113"/>
    </source>
</evidence>
<dbReference type="EMBL" id="CP016793">
    <property type="protein sequence ID" value="ANZ39599.1"/>
    <property type="molecule type" value="Genomic_DNA"/>
</dbReference>
<dbReference type="InterPro" id="IPR013656">
    <property type="entry name" value="PAS_4"/>
</dbReference>
<dbReference type="SUPFAM" id="SSF55785">
    <property type="entry name" value="PYP-like sensor domain (PAS domain)"/>
    <property type="match status" value="2"/>
</dbReference>
<dbReference type="InterPro" id="IPR035965">
    <property type="entry name" value="PAS-like_dom_sf"/>
</dbReference>
<dbReference type="NCBIfam" id="TIGR00229">
    <property type="entry name" value="sensory_box"/>
    <property type="match status" value="2"/>
</dbReference>
<dbReference type="InterPro" id="IPR000014">
    <property type="entry name" value="PAS"/>
</dbReference>
<dbReference type="SUPFAM" id="SSF81606">
    <property type="entry name" value="PP2C-like"/>
    <property type="match status" value="1"/>
</dbReference>
<gene>
    <name evidence="3" type="ORF">BBK82_29690</name>
</gene>
<dbReference type="SMART" id="SM00091">
    <property type="entry name" value="PAS"/>
    <property type="match status" value="2"/>
</dbReference>
<dbReference type="InterPro" id="IPR013655">
    <property type="entry name" value="PAS_fold_3"/>
</dbReference>
<dbReference type="STRING" id="1586287.BBK82_29690"/>
<accession>A0A1B2HPF7</accession>